<protein>
    <recommendedName>
        <fullName evidence="2">DUF3800 domain-containing protein</fullName>
    </recommendedName>
</protein>
<dbReference type="InterPro" id="IPR024524">
    <property type="entry name" value="DUF3800"/>
</dbReference>
<name>A0A8S5N8T5_9CAUD</name>
<reference evidence="1" key="1">
    <citation type="journal article" date="2021" name="Proc. Natl. Acad. Sci. U.S.A.">
        <title>A Catalog of Tens of Thousands of Viruses from Human Metagenomes Reveals Hidden Associations with Chronic Diseases.</title>
        <authorList>
            <person name="Tisza M.J."/>
            <person name="Buck C.B."/>
        </authorList>
    </citation>
    <scope>NUCLEOTIDE SEQUENCE</scope>
    <source>
        <strain evidence="1">CtHaT25</strain>
    </source>
</reference>
<dbReference type="EMBL" id="BK015105">
    <property type="protein sequence ID" value="DAD91189.1"/>
    <property type="molecule type" value="Genomic_DNA"/>
</dbReference>
<organism evidence="1">
    <name type="scientific">Myoviridae sp. ctHaT25</name>
    <dbReference type="NCBI Taxonomy" id="2826635"/>
    <lineage>
        <taxon>Viruses</taxon>
        <taxon>Duplodnaviria</taxon>
        <taxon>Heunggongvirae</taxon>
        <taxon>Uroviricota</taxon>
        <taxon>Caudoviricetes</taxon>
    </lineage>
</organism>
<accession>A0A8S5N8T5</accession>
<dbReference type="Pfam" id="PF12686">
    <property type="entry name" value="DUF3800"/>
    <property type="match status" value="1"/>
</dbReference>
<evidence type="ECO:0000313" key="1">
    <source>
        <dbReference type="EMBL" id="DAD91189.1"/>
    </source>
</evidence>
<proteinExistence type="predicted"/>
<evidence type="ECO:0008006" key="2">
    <source>
        <dbReference type="Google" id="ProtNLM"/>
    </source>
</evidence>
<sequence>MELIVFSDESGVLDRKNNDFFVFGGLVFTSYAEMDTATRLYANAEKYVKQIEILSENEEAKACILSNSLKGKLFRSLNRFEKFGAVVQQKRVNENIFNHKKSKQRYLDYVFKIGIKRKFMSMAENSVFKPIDVTKLTFYVDEHSTATNGRYELEQALEQEFKHGTFNFNYQIFYQPIFKNLQSVKVNFVDSKTRTLVRGADIIANRIFHHALESDLTSLRLRQRFCITEFP</sequence>